<protein>
    <submittedName>
        <fullName evidence="3">Uncharacterized protein LOC110761517</fullName>
    </submittedName>
</protein>
<dbReference type="InterPro" id="IPR013103">
    <property type="entry name" value="RVT_2"/>
</dbReference>
<sequence length="309" mass="35190">MFKEFKKSMMVEFEMSDLGMMHYFLGIEVVQSANGIFISQKKYVRDILDRFQMKDCNPVSTPTEFGLKLNKDHEGKKVDSTIYKQIVGSLMYLTATRPHIMYSVSLISSYMENPTEIHLLAAKRILRYLQGTRDFGLFYKKGEKLELFGFTDSDYAGDQDDRRSTSGYVFMLGTGAVSWSSKKQPIVSLSTTEAEFIAATACACQAIWLRRILEELQFKQVEATTVFCDNNSAIKLSKNPVLHGRSKHIDVKYYFLRDLSNDGTIKLVYCRSEDQVADIQTKPLKLATFVRLRGLLGVCSRAAVDFLLN</sequence>
<dbReference type="RefSeq" id="XP_021819722.1">
    <property type="nucleotide sequence ID" value="XM_021964030.1"/>
</dbReference>
<dbReference type="Proteomes" id="UP000515124">
    <property type="component" value="Unplaced"/>
</dbReference>
<feature type="domain" description="Reverse transcriptase Ty1/copia-type" evidence="1">
    <location>
        <begin position="1"/>
        <end position="64"/>
    </location>
</feature>
<keyword evidence="2" id="KW-1185">Reference proteome</keyword>
<name>A0A6P5SZW2_PRUAV</name>
<evidence type="ECO:0000313" key="3">
    <source>
        <dbReference type="RefSeq" id="XP_021819722.1"/>
    </source>
</evidence>
<organism evidence="2 3">
    <name type="scientific">Prunus avium</name>
    <name type="common">Cherry</name>
    <name type="synonym">Cerasus avium</name>
    <dbReference type="NCBI Taxonomy" id="42229"/>
    <lineage>
        <taxon>Eukaryota</taxon>
        <taxon>Viridiplantae</taxon>
        <taxon>Streptophyta</taxon>
        <taxon>Embryophyta</taxon>
        <taxon>Tracheophyta</taxon>
        <taxon>Spermatophyta</taxon>
        <taxon>Magnoliopsida</taxon>
        <taxon>eudicotyledons</taxon>
        <taxon>Gunneridae</taxon>
        <taxon>Pentapetalae</taxon>
        <taxon>rosids</taxon>
        <taxon>fabids</taxon>
        <taxon>Rosales</taxon>
        <taxon>Rosaceae</taxon>
        <taxon>Amygdaloideae</taxon>
        <taxon>Amygdaleae</taxon>
        <taxon>Prunus</taxon>
    </lineage>
</organism>
<dbReference type="KEGG" id="pavi:110761517"/>
<dbReference type="SUPFAM" id="SSF56672">
    <property type="entry name" value="DNA/RNA polymerases"/>
    <property type="match status" value="1"/>
</dbReference>
<evidence type="ECO:0000313" key="2">
    <source>
        <dbReference type="Proteomes" id="UP000515124"/>
    </source>
</evidence>
<dbReference type="GeneID" id="110761517"/>
<accession>A0A6P5SZW2</accession>
<reference evidence="3" key="1">
    <citation type="submission" date="2025-08" db="UniProtKB">
        <authorList>
            <consortium name="RefSeq"/>
        </authorList>
    </citation>
    <scope>IDENTIFICATION</scope>
</reference>
<proteinExistence type="predicted"/>
<evidence type="ECO:0000259" key="1">
    <source>
        <dbReference type="Pfam" id="PF07727"/>
    </source>
</evidence>
<dbReference type="CDD" id="cd09272">
    <property type="entry name" value="RNase_HI_RT_Ty1"/>
    <property type="match status" value="1"/>
</dbReference>
<dbReference type="InterPro" id="IPR043502">
    <property type="entry name" value="DNA/RNA_pol_sf"/>
</dbReference>
<dbReference type="Pfam" id="PF07727">
    <property type="entry name" value="RVT_2"/>
    <property type="match status" value="1"/>
</dbReference>
<gene>
    <name evidence="3" type="primary">LOC110761517</name>
</gene>
<dbReference type="AlphaFoldDB" id="A0A6P5SZW2"/>
<dbReference type="PANTHER" id="PTHR11439">
    <property type="entry name" value="GAG-POL-RELATED RETROTRANSPOSON"/>
    <property type="match status" value="1"/>
</dbReference>
<dbReference type="PANTHER" id="PTHR11439:SF517">
    <property type="entry name" value="CYSTEINE-RICH RLK (RECEPTOR-LIKE PROTEIN KINASE) 8"/>
    <property type="match status" value="1"/>
</dbReference>